<sequence>MIDLYCHNTEPAKILECLKVHHDNRIFLKVVKMIEQNTDYRFNINLQNACDLDIKKYCSAIIAIEPKDVELQGKRKFRQSKLTATCENELANILKEQALNYRLDPFAEQAVQC</sequence>
<comment type="caution">
    <text evidence="1">The sequence shown here is derived from an EMBL/GenBank/DDBJ whole genome shotgun (WGS) entry which is preliminary data.</text>
</comment>
<evidence type="ECO:0000313" key="2">
    <source>
        <dbReference type="Proteomes" id="UP001064048"/>
    </source>
</evidence>
<protein>
    <submittedName>
        <fullName evidence="1">Uncharacterized protein</fullName>
    </submittedName>
</protein>
<gene>
    <name evidence="1" type="ORF">MSG28_004870</name>
</gene>
<name>A0ACC0K7X6_CHOFU</name>
<reference evidence="1 2" key="1">
    <citation type="journal article" date="2022" name="Genome Biol. Evol.">
        <title>The Spruce Budworm Genome: Reconstructing the Evolutionary History of Antifreeze Proteins.</title>
        <authorList>
            <person name="Beliveau C."/>
            <person name="Gagne P."/>
            <person name="Picq S."/>
            <person name="Vernygora O."/>
            <person name="Keeling C.I."/>
            <person name="Pinkney K."/>
            <person name="Doucet D."/>
            <person name="Wen F."/>
            <person name="Johnston J.S."/>
            <person name="Maaroufi H."/>
            <person name="Boyle B."/>
            <person name="Laroche J."/>
            <person name="Dewar K."/>
            <person name="Juretic N."/>
            <person name="Blackburn G."/>
            <person name="Nisole A."/>
            <person name="Brunet B."/>
            <person name="Brandao M."/>
            <person name="Lumley L."/>
            <person name="Duan J."/>
            <person name="Quan G."/>
            <person name="Lucarotti C.J."/>
            <person name="Roe A.D."/>
            <person name="Sperling F.A.H."/>
            <person name="Levesque R.C."/>
            <person name="Cusson M."/>
        </authorList>
    </citation>
    <scope>NUCLEOTIDE SEQUENCE [LARGE SCALE GENOMIC DNA]</scope>
    <source>
        <strain evidence="1">Glfc:IPQL:Cfum</strain>
    </source>
</reference>
<dbReference type="Proteomes" id="UP001064048">
    <property type="component" value="Chromosome 7"/>
</dbReference>
<dbReference type="EMBL" id="CM046107">
    <property type="protein sequence ID" value="KAI8432489.1"/>
    <property type="molecule type" value="Genomic_DNA"/>
</dbReference>
<proteinExistence type="predicted"/>
<accession>A0ACC0K7X6</accession>
<evidence type="ECO:0000313" key="1">
    <source>
        <dbReference type="EMBL" id="KAI8432489.1"/>
    </source>
</evidence>
<organism evidence="1 2">
    <name type="scientific">Choristoneura fumiferana</name>
    <name type="common">Spruce budworm moth</name>
    <name type="synonym">Archips fumiferana</name>
    <dbReference type="NCBI Taxonomy" id="7141"/>
    <lineage>
        <taxon>Eukaryota</taxon>
        <taxon>Metazoa</taxon>
        <taxon>Ecdysozoa</taxon>
        <taxon>Arthropoda</taxon>
        <taxon>Hexapoda</taxon>
        <taxon>Insecta</taxon>
        <taxon>Pterygota</taxon>
        <taxon>Neoptera</taxon>
        <taxon>Endopterygota</taxon>
        <taxon>Lepidoptera</taxon>
        <taxon>Glossata</taxon>
        <taxon>Ditrysia</taxon>
        <taxon>Tortricoidea</taxon>
        <taxon>Tortricidae</taxon>
        <taxon>Tortricinae</taxon>
        <taxon>Choristoneura</taxon>
    </lineage>
</organism>
<keyword evidence="2" id="KW-1185">Reference proteome</keyword>